<dbReference type="AlphaFoldDB" id="A0A8H7RRW1"/>
<feature type="transmembrane region" description="Helical" evidence="6">
    <location>
        <begin position="219"/>
        <end position="244"/>
    </location>
</feature>
<dbReference type="InterPro" id="IPR036259">
    <property type="entry name" value="MFS_trans_sf"/>
</dbReference>
<evidence type="ECO:0000256" key="1">
    <source>
        <dbReference type="ARBA" id="ARBA00004141"/>
    </source>
</evidence>
<name>A0A8H7RRW1_9FUNG</name>
<evidence type="ECO:0000313" key="8">
    <source>
        <dbReference type="EMBL" id="KAG2216659.1"/>
    </source>
</evidence>
<dbReference type="Proteomes" id="UP000646827">
    <property type="component" value="Unassembled WGS sequence"/>
</dbReference>
<proteinExistence type="inferred from homology"/>
<feature type="transmembrane region" description="Helical" evidence="6">
    <location>
        <begin position="87"/>
        <end position="111"/>
    </location>
</feature>
<gene>
    <name evidence="8" type="ORF">INT45_007943</name>
</gene>
<evidence type="ECO:0000256" key="3">
    <source>
        <dbReference type="ARBA" id="ARBA00022692"/>
    </source>
</evidence>
<evidence type="ECO:0000313" key="9">
    <source>
        <dbReference type="Proteomes" id="UP000646827"/>
    </source>
</evidence>
<feature type="transmembrane region" description="Helical" evidence="6">
    <location>
        <begin position="149"/>
        <end position="168"/>
    </location>
</feature>
<dbReference type="PANTHER" id="PTHR16172:SF41">
    <property type="entry name" value="MAJOR FACILITATOR SUPERFAMILY DOMAIN-CONTAINING PROTEIN 6-LIKE"/>
    <property type="match status" value="1"/>
</dbReference>
<organism evidence="8 9">
    <name type="scientific">Circinella minor</name>
    <dbReference type="NCBI Taxonomy" id="1195481"/>
    <lineage>
        <taxon>Eukaryota</taxon>
        <taxon>Fungi</taxon>
        <taxon>Fungi incertae sedis</taxon>
        <taxon>Mucoromycota</taxon>
        <taxon>Mucoromycotina</taxon>
        <taxon>Mucoromycetes</taxon>
        <taxon>Mucorales</taxon>
        <taxon>Lichtheimiaceae</taxon>
        <taxon>Circinella</taxon>
    </lineage>
</organism>
<accession>A0A8H7RRW1</accession>
<keyword evidence="9" id="KW-1185">Reference proteome</keyword>
<keyword evidence="5 6" id="KW-0472">Membrane</keyword>
<keyword evidence="4 6" id="KW-1133">Transmembrane helix</keyword>
<feature type="transmembrane region" description="Helical" evidence="6">
    <location>
        <begin position="285"/>
        <end position="303"/>
    </location>
</feature>
<dbReference type="EMBL" id="JAEPRB010000376">
    <property type="protein sequence ID" value="KAG2216659.1"/>
    <property type="molecule type" value="Genomic_DNA"/>
</dbReference>
<evidence type="ECO:0000256" key="2">
    <source>
        <dbReference type="ARBA" id="ARBA00005241"/>
    </source>
</evidence>
<reference evidence="8 9" key="1">
    <citation type="submission" date="2020-12" db="EMBL/GenBank/DDBJ databases">
        <title>Metabolic potential, ecology and presence of endohyphal bacteria is reflected in genomic diversity of Mucoromycotina.</title>
        <authorList>
            <person name="Muszewska A."/>
            <person name="Okrasinska A."/>
            <person name="Steczkiewicz K."/>
            <person name="Drgas O."/>
            <person name="Orlowska M."/>
            <person name="Perlinska-Lenart U."/>
            <person name="Aleksandrzak-Piekarczyk T."/>
            <person name="Szatraj K."/>
            <person name="Zielenkiewicz U."/>
            <person name="Pilsyk S."/>
            <person name="Malc E."/>
            <person name="Mieczkowski P."/>
            <person name="Kruszewska J.S."/>
            <person name="Biernat P."/>
            <person name="Pawlowska J."/>
        </authorList>
    </citation>
    <scope>NUCLEOTIDE SEQUENCE [LARGE SCALE GENOMIC DNA]</scope>
    <source>
        <strain evidence="8 9">CBS 142.35</strain>
    </source>
</reference>
<feature type="domain" description="Major facilitator superfamily associated" evidence="7">
    <location>
        <begin position="82"/>
        <end position="373"/>
    </location>
</feature>
<dbReference type="Gene3D" id="1.20.1250.20">
    <property type="entry name" value="MFS general substrate transporter like domains"/>
    <property type="match status" value="2"/>
</dbReference>
<dbReference type="OrthoDB" id="515887at2759"/>
<dbReference type="PANTHER" id="PTHR16172">
    <property type="entry name" value="MAJOR FACILITATOR SUPERFAMILY DOMAIN-CONTAINING PROTEIN 6-LIKE"/>
    <property type="match status" value="1"/>
</dbReference>
<feature type="transmembrane region" description="Helical" evidence="6">
    <location>
        <begin position="123"/>
        <end position="143"/>
    </location>
</feature>
<dbReference type="SUPFAM" id="SSF103473">
    <property type="entry name" value="MFS general substrate transporter"/>
    <property type="match status" value="1"/>
</dbReference>
<comment type="similarity">
    <text evidence="2">Belongs to the major facilitator superfamily. MFSD6 family.</text>
</comment>
<dbReference type="InterPro" id="IPR051717">
    <property type="entry name" value="MFS_MFSD6"/>
</dbReference>
<evidence type="ECO:0000256" key="5">
    <source>
        <dbReference type="ARBA" id="ARBA00023136"/>
    </source>
</evidence>
<evidence type="ECO:0000259" key="7">
    <source>
        <dbReference type="Pfam" id="PF12832"/>
    </source>
</evidence>
<evidence type="ECO:0000256" key="6">
    <source>
        <dbReference type="SAM" id="Phobius"/>
    </source>
</evidence>
<feature type="transmembrane region" description="Helical" evidence="6">
    <location>
        <begin position="7"/>
        <end position="31"/>
    </location>
</feature>
<feature type="transmembrane region" description="Helical" evidence="6">
    <location>
        <begin position="349"/>
        <end position="370"/>
    </location>
</feature>
<dbReference type="InterPro" id="IPR024989">
    <property type="entry name" value="MFS_assoc_dom"/>
</dbReference>
<keyword evidence="3 6" id="KW-0812">Transmembrane</keyword>
<protein>
    <recommendedName>
        <fullName evidence="7">Major facilitator superfamily associated domain-containing protein</fullName>
    </recommendedName>
</protein>
<feature type="transmembrane region" description="Helical" evidence="6">
    <location>
        <begin position="250"/>
        <end position="273"/>
    </location>
</feature>
<comment type="caution">
    <text evidence="8">The sequence shown here is derived from an EMBL/GenBank/DDBJ whole genome shotgun (WGS) entry which is preliminary data.</text>
</comment>
<dbReference type="Pfam" id="PF12832">
    <property type="entry name" value="MFS_1_like"/>
    <property type="match status" value="1"/>
</dbReference>
<feature type="transmembrane region" description="Helical" evidence="6">
    <location>
        <begin position="376"/>
        <end position="394"/>
    </location>
</feature>
<evidence type="ECO:0000256" key="4">
    <source>
        <dbReference type="ARBA" id="ARBA00022989"/>
    </source>
</evidence>
<sequence>MTESNNIPLFLGLKLLHVFSVGCIGSAQFYLPTFFSKALNLGADKIGFIVSINHGDQHADRFILSISLVPSITSNEWMTTILVSISYFGYAFFAYPIIGTMIDCATLRVLGDRKQQLYGRQKAFTPVGFGASVFLTGLCIELWGPYAVFGTFATCVLAFVCICLVTDLSPYPWDVMTTPHNQNINAEVIINNADDDNDNENNKTGPVPSMWDLIERPEAVRFFVVMTFLGIMMGIVTAFLFLFIEKDLHGSPALVGLLGPLTSCTEIVCFYFAKNIFKWLGPKKMIIIAHIVLAIRCVLYMLATTISNGAYLAAASQPLHGIAYSFLWSAAVVEADNIAPPSLKARSQGLLGTMYLGLGAGIGALCGFAYEYWGGVGLWFLSMIVTLISLFIYTSSMVDRGFQLLCGFIKHKRRSDGYTVISSAPDEDIIKDDNE</sequence>
<dbReference type="GO" id="GO:0016020">
    <property type="term" value="C:membrane"/>
    <property type="evidence" value="ECO:0007669"/>
    <property type="project" value="UniProtKB-SubCell"/>
</dbReference>
<comment type="subcellular location">
    <subcellularLocation>
        <location evidence="1">Membrane</location>
        <topology evidence="1">Multi-pass membrane protein</topology>
    </subcellularLocation>
</comment>